<name>A0A699UNH3_TANCI</name>
<comment type="caution">
    <text evidence="1">The sequence shown here is derived from an EMBL/GenBank/DDBJ whole genome shotgun (WGS) entry which is preliminary data.</text>
</comment>
<gene>
    <name evidence="1" type="ORF">Tci_894875</name>
</gene>
<organism evidence="1">
    <name type="scientific">Tanacetum cinerariifolium</name>
    <name type="common">Dalmatian daisy</name>
    <name type="synonym">Chrysanthemum cinerariifolium</name>
    <dbReference type="NCBI Taxonomy" id="118510"/>
    <lineage>
        <taxon>Eukaryota</taxon>
        <taxon>Viridiplantae</taxon>
        <taxon>Streptophyta</taxon>
        <taxon>Embryophyta</taxon>
        <taxon>Tracheophyta</taxon>
        <taxon>Spermatophyta</taxon>
        <taxon>Magnoliopsida</taxon>
        <taxon>eudicotyledons</taxon>
        <taxon>Gunneridae</taxon>
        <taxon>Pentapetalae</taxon>
        <taxon>asterids</taxon>
        <taxon>campanulids</taxon>
        <taxon>Asterales</taxon>
        <taxon>Asteraceae</taxon>
        <taxon>Asteroideae</taxon>
        <taxon>Anthemideae</taxon>
        <taxon>Anthemidinae</taxon>
        <taxon>Tanacetum</taxon>
    </lineage>
</organism>
<accession>A0A699UNH3</accession>
<reference evidence="1" key="1">
    <citation type="journal article" date="2019" name="Sci. Rep.">
        <title>Draft genome of Tanacetum cinerariifolium, the natural source of mosquito coil.</title>
        <authorList>
            <person name="Yamashiro T."/>
            <person name="Shiraishi A."/>
            <person name="Satake H."/>
            <person name="Nakayama K."/>
        </authorList>
    </citation>
    <scope>NUCLEOTIDE SEQUENCE</scope>
</reference>
<feature type="non-terminal residue" evidence="1">
    <location>
        <position position="1"/>
    </location>
</feature>
<proteinExistence type="predicted"/>
<evidence type="ECO:0000313" key="1">
    <source>
        <dbReference type="EMBL" id="GFD22906.1"/>
    </source>
</evidence>
<protein>
    <submittedName>
        <fullName evidence="1">Uncharacterized protein</fullName>
    </submittedName>
</protein>
<sequence>LTEEIVRTLSTLVYCRNLDRTTLRELINSEARLIPDILLDDVLRVSIQRAPRVQRALMQDLYERMGSMEIRHEAIKRMGYRQAYHWDRYQGIFKHMVGAYNVPLQGDYNSPSYAQPQYDQYYQQYYPPQPPQQQHDDEENE</sequence>
<dbReference type="EMBL" id="BKCJ011340859">
    <property type="protein sequence ID" value="GFD22906.1"/>
    <property type="molecule type" value="Genomic_DNA"/>
</dbReference>
<dbReference type="AlphaFoldDB" id="A0A699UNH3"/>